<proteinExistence type="predicted"/>
<dbReference type="SMART" id="SM00612">
    <property type="entry name" value="Kelch"/>
    <property type="match status" value="6"/>
</dbReference>
<dbReference type="InterPro" id="IPR011705">
    <property type="entry name" value="BACK"/>
</dbReference>
<keyword evidence="3" id="KW-0677">Repeat</keyword>
<dbReference type="GO" id="GO:0003779">
    <property type="term" value="F:actin binding"/>
    <property type="evidence" value="ECO:0007669"/>
    <property type="project" value="UniProtKB-KW"/>
</dbReference>
<dbReference type="Pfam" id="PF24681">
    <property type="entry name" value="Kelch_KLHDC2_KLHL20_DRC7"/>
    <property type="match status" value="1"/>
</dbReference>
<sequence length="679" mass="77922">MNEVKQVDVANLYRRRFTRQVSMHTLNSFNELRLNVKLCDASLILDNGDEYPVHRSVLSGSSDYFRILFTTTLHDGENTQIFLKTVESSTMESILQYIYSRQIDLHYNNVLEVMRTADYFCIDGLVQLCHGYLIECIGTDNCVTILQFADDFYFGPLSDAAYKYIVKKFEAVAEEGNELMKLTRAEFKRLIEDNQLNVNREEYVWDVLVKWVDEDPKNRKNELVYLLPFVRFGLMAFRYFVEKVKDHRYIKNRVDCKPFIVETLKFFYNLQVTAIARDSLIPTLARPRYPFEVLFAIGGWSGGSPTAIIETYDWKSDRWTRILNEDTYGPRAYHGTIVVDHCIYILGGFDGLEYFNSCRKFDTLTKTWLGVAPMNCKRCYISVALLDGVIYAMGGFDGHHRLSSAEKYSVDRNQWTMIPSMMSERSDACAAVLNDKIYITGGFNGQECLNTVEIYDAITNVWTLIPPMRTKRSGVSCIAFRDCLHVMGGFNGLSRMKSVECFNPTTKQWSSLADMHNPRSNFAIVILDNMIFVAGGFDGITTISKVECYNDFLNEWFEVKSMQVLRSALTACVIKDLPNVAYYMPLDSDRLSEEGRAQEYERNGNQDVESVPQNSTGENNTTIAVTIQYNNAGNATYTLDEDGFIFDGDDRDDNNDGQDEEDNNGVNEELVLFVYRHEQ</sequence>
<dbReference type="Gene3D" id="1.25.40.420">
    <property type="match status" value="1"/>
</dbReference>
<dbReference type="Proteomes" id="UP000325440">
    <property type="component" value="Unassembled WGS sequence"/>
</dbReference>
<dbReference type="PANTHER" id="PTHR45632:SF3">
    <property type="entry name" value="KELCH-LIKE PROTEIN 32"/>
    <property type="match status" value="1"/>
</dbReference>
<evidence type="ECO:0000256" key="5">
    <source>
        <dbReference type="SAM" id="MobiDB-lite"/>
    </source>
</evidence>
<keyword evidence="8" id="KW-1185">Reference proteome</keyword>
<dbReference type="Gene3D" id="3.30.710.10">
    <property type="entry name" value="Potassium Channel Kv1.1, Chain A"/>
    <property type="match status" value="1"/>
</dbReference>
<evidence type="ECO:0000256" key="3">
    <source>
        <dbReference type="ARBA" id="ARBA00022737"/>
    </source>
</evidence>
<organism evidence="7 8">
    <name type="scientific">Cinara cedri</name>
    <dbReference type="NCBI Taxonomy" id="506608"/>
    <lineage>
        <taxon>Eukaryota</taxon>
        <taxon>Metazoa</taxon>
        <taxon>Ecdysozoa</taxon>
        <taxon>Arthropoda</taxon>
        <taxon>Hexapoda</taxon>
        <taxon>Insecta</taxon>
        <taxon>Pterygota</taxon>
        <taxon>Neoptera</taxon>
        <taxon>Paraneoptera</taxon>
        <taxon>Hemiptera</taxon>
        <taxon>Sternorrhyncha</taxon>
        <taxon>Aphidomorpha</taxon>
        <taxon>Aphidoidea</taxon>
        <taxon>Aphididae</taxon>
        <taxon>Lachninae</taxon>
        <taxon>Cinara</taxon>
    </lineage>
</organism>
<keyword evidence="2" id="KW-0880">Kelch repeat</keyword>
<evidence type="ECO:0000256" key="1">
    <source>
        <dbReference type="ARBA" id="ARBA00013699"/>
    </source>
</evidence>
<dbReference type="EMBL" id="CABPRJ010002428">
    <property type="protein sequence ID" value="VVC46024.1"/>
    <property type="molecule type" value="Genomic_DNA"/>
</dbReference>
<feature type="compositionally biased region" description="Basic and acidic residues" evidence="5">
    <location>
        <begin position="593"/>
        <end position="604"/>
    </location>
</feature>
<feature type="compositionally biased region" description="Polar residues" evidence="5">
    <location>
        <begin position="605"/>
        <end position="618"/>
    </location>
</feature>
<dbReference type="InterPro" id="IPR006652">
    <property type="entry name" value="Kelch_1"/>
</dbReference>
<dbReference type="InterPro" id="IPR011333">
    <property type="entry name" value="SKP1/BTB/POZ_sf"/>
</dbReference>
<protein>
    <recommendedName>
        <fullName evidence="1">Kelch-like protein diablo</fullName>
    </recommendedName>
</protein>
<dbReference type="SMART" id="SM00875">
    <property type="entry name" value="BACK"/>
    <property type="match status" value="1"/>
</dbReference>
<dbReference type="SUPFAM" id="SSF117281">
    <property type="entry name" value="Kelch motif"/>
    <property type="match status" value="1"/>
</dbReference>
<feature type="compositionally biased region" description="Acidic residues" evidence="5">
    <location>
        <begin position="643"/>
        <end position="663"/>
    </location>
</feature>
<comment type="function">
    <text evidence="4">Probable substrate-specific adapter of an E3 ubiquitin-protein ligase complex which mediates the ubiquitination and subsequent proteasomal degradation of target proteins. May have a role in synapse differentiation and growth.</text>
</comment>
<feature type="region of interest" description="Disordered" evidence="5">
    <location>
        <begin position="593"/>
        <end position="618"/>
    </location>
</feature>
<dbReference type="PANTHER" id="PTHR45632">
    <property type="entry name" value="LD33804P"/>
    <property type="match status" value="1"/>
</dbReference>
<dbReference type="InterPro" id="IPR015915">
    <property type="entry name" value="Kelch-typ_b-propeller"/>
</dbReference>
<dbReference type="Gene3D" id="2.120.10.80">
    <property type="entry name" value="Kelch-type beta propeller"/>
    <property type="match status" value="2"/>
</dbReference>
<name>A0A5E4NTK9_9HEMI</name>
<evidence type="ECO:0000313" key="8">
    <source>
        <dbReference type="Proteomes" id="UP000325440"/>
    </source>
</evidence>
<dbReference type="InterPro" id="IPR000210">
    <property type="entry name" value="BTB/POZ_dom"/>
</dbReference>
<accession>A0A5E4NTK9</accession>
<dbReference type="Pfam" id="PF01344">
    <property type="entry name" value="Kelch_1"/>
    <property type="match status" value="1"/>
</dbReference>
<evidence type="ECO:0000256" key="4">
    <source>
        <dbReference type="ARBA" id="ARBA00043912"/>
    </source>
</evidence>
<dbReference type="InterPro" id="IPR017096">
    <property type="entry name" value="BTB-kelch_protein"/>
</dbReference>
<dbReference type="GO" id="GO:0016567">
    <property type="term" value="P:protein ubiquitination"/>
    <property type="evidence" value="ECO:0007669"/>
    <property type="project" value="UniProtKB-UniPathway"/>
</dbReference>
<dbReference type="SUPFAM" id="SSF54695">
    <property type="entry name" value="POZ domain"/>
    <property type="match status" value="1"/>
</dbReference>
<evidence type="ECO:0000259" key="6">
    <source>
        <dbReference type="PROSITE" id="PS50097"/>
    </source>
</evidence>
<dbReference type="Pfam" id="PF00651">
    <property type="entry name" value="BTB"/>
    <property type="match status" value="1"/>
</dbReference>
<dbReference type="AlphaFoldDB" id="A0A5E4NTK9"/>
<gene>
    <name evidence="7" type="ORF">CINCED_3A025838</name>
</gene>
<feature type="domain" description="BTB" evidence="6">
    <location>
        <begin position="39"/>
        <end position="107"/>
    </location>
</feature>
<feature type="region of interest" description="Disordered" evidence="5">
    <location>
        <begin position="643"/>
        <end position="666"/>
    </location>
</feature>
<dbReference type="Pfam" id="PF07707">
    <property type="entry name" value="BACK"/>
    <property type="match status" value="1"/>
</dbReference>
<dbReference type="PIRSF" id="PIRSF037037">
    <property type="entry name" value="Kelch-like_protein_gigaxonin"/>
    <property type="match status" value="1"/>
</dbReference>
<dbReference type="SMART" id="SM00225">
    <property type="entry name" value="BTB"/>
    <property type="match status" value="1"/>
</dbReference>
<dbReference type="OrthoDB" id="191037at2759"/>
<dbReference type="FunFam" id="1.25.40.420:FF:000001">
    <property type="entry name" value="Kelch-like family member 12"/>
    <property type="match status" value="1"/>
</dbReference>
<dbReference type="PROSITE" id="PS50097">
    <property type="entry name" value="BTB"/>
    <property type="match status" value="1"/>
</dbReference>
<dbReference type="UniPathway" id="UPA00143"/>
<evidence type="ECO:0000256" key="2">
    <source>
        <dbReference type="ARBA" id="ARBA00022441"/>
    </source>
</evidence>
<evidence type="ECO:0000313" key="7">
    <source>
        <dbReference type="EMBL" id="VVC46024.1"/>
    </source>
</evidence>
<reference evidence="7 8" key="1">
    <citation type="submission" date="2019-08" db="EMBL/GenBank/DDBJ databases">
        <authorList>
            <person name="Alioto T."/>
            <person name="Alioto T."/>
            <person name="Gomez Garrido J."/>
        </authorList>
    </citation>
    <scope>NUCLEOTIDE SEQUENCE [LARGE SCALE GENOMIC DNA]</scope>
</reference>